<dbReference type="EMBL" id="JAEVFJ010000049">
    <property type="protein sequence ID" value="KAH8082826.1"/>
    <property type="molecule type" value="Genomic_DNA"/>
</dbReference>
<dbReference type="AlphaFoldDB" id="A0A8K0UEU2"/>
<dbReference type="InterPro" id="IPR050357">
    <property type="entry name" value="Arrestin_domain-protein"/>
</dbReference>
<comment type="caution">
    <text evidence="2">The sequence shown here is derived from an EMBL/GenBank/DDBJ whole genome shotgun (WGS) entry which is preliminary data.</text>
</comment>
<dbReference type="InterPro" id="IPR011021">
    <property type="entry name" value="Arrestin-like_N"/>
</dbReference>
<protein>
    <recommendedName>
        <fullName evidence="1">Arrestin-like N-terminal domain-containing protein</fullName>
    </recommendedName>
</protein>
<dbReference type="InterPro" id="IPR014756">
    <property type="entry name" value="Ig_E-set"/>
</dbReference>
<feature type="domain" description="Arrestin-like N-terminal" evidence="1">
    <location>
        <begin position="4"/>
        <end position="139"/>
    </location>
</feature>
<dbReference type="InterPro" id="IPR014752">
    <property type="entry name" value="Arrestin-like_C"/>
</dbReference>
<dbReference type="Gene3D" id="2.60.40.640">
    <property type="match status" value="1"/>
</dbReference>
<proteinExistence type="predicted"/>
<dbReference type="Pfam" id="PF00339">
    <property type="entry name" value="Arrestin_N"/>
    <property type="match status" value="1"/>
</dbReference>
<dbReference type="GO" id="GO:0015031">
    <property type="term" value="P:protein transport"/>
    <property type="evidence" value="ECO:0007669"/>
    <property type="project" value="TreeGrafter"/>
</dbReference>
<sequence length="392" mass="43897">MSLKLNLPSGIYVGGQTLRGEAELHFPLVNQEGLEEVHVKLRGSIFTYATVSRQLGKQRFVHRQTVPVVSENVSLWSRASNRIPSDNDVLRIPFEFKIPLNAPPSCHYDAMSKHGRVGYFVELVGARQGVLAKSRRVVRPISVVPEDLQGEQVVMALRGLDTPLALQTKVAEKKIRRGIFGEYANTRLELSFPKAQTYPLFTPIPYTLRVVTVTKPMKKEEEEKKPLFPAPPSQPGEVEFRLHRNVFLKAKVFEEDGDEKVTTLGGLETATSAAVSGVPVDVQVKEKVWTPSAKEKHLGTWTQETTFRSAFLFKCPPTFEAENMHVKYSIKVRIDFPGIGNDLEIEIPIAISSGLSAAPVYTEEADNFAAILDLPPTYWGDAEKWDEEEKEK</sequence>
<name>A0A8K0UEU2_9AGAR</name>
<keyword evidence="3" id="KW-1185">Reference proteome</keyword>
<accession>A0A8K0UEU2</accession>
<dbReference type="SUPFAM" id="SSF81296">
    <property type="entry name" value="E set domains"/>
    <property type="match status" value="2"/>
</dbReference>
<evidence type="ECO:0000313" key="2">
    <source>
        <dbReference type="EMBL" id="KAH8082826.1"/>
    </source>
</evidence>
<dbReference type="PANTHER" id="PTHR11188">
    <property type="entry name" value="ARRESTIN DOMAIN CONTAINING PROTEIN"/>
    <property type="match status" value="1"/>
</dbReference>
<dbReference type="OrthoDB" id="2333384at2759"/>
<reference evidence="2" key="1">
    <citation type="journal article" date="2021" name="New Phytol.">
        <title>Evolutionary innovations through gain and loss of genes in the ectomycorrhizal Boletales.</title>
        <authorList>
            <person name="Wu G."/>
            <person name="Miyauchi S."/>
            <person name="Morin E."/>
            <person name="Kuo A."/>
            <person name="Drula E."/>
            <person name="Varga T."/>
            <person name="Kohler A."/>
            <person name="Feng B."/>
            <person name="Cao Y."/>
            <person name="Lipzen A."/>
            <person name="Daum C."/>
            <person name="Hundley H."/>
            <person name="Pangilinan J."/>
            <person name="Johnson J."/>
            <person name="Barry K."/>
            <person name="LaButti K."/>
            <person name="Ng V."/>
            <person name="Ahrendt S."/>
            <person name="Min B."/>
            <person name="Choi I.G."/>
            <person name="Park H."/>
            <person name="Plett J.M."/>
            <person name="Magnuson J."/>
            <person name="Spatafora J.W."/>
            <person name="Nagy L.G."/>
            <person name="Henrissat B."/>
            <person name="Grigoriev I.V."/>
            <person name="Yang Z.L."/>
            <person name="Xu J."/>
            <person name="Martin F.M."/>
        </authorList>
    </citation>
    <scope>NUCLEOTIDE SEQUENCE</scope>
    <source>
        <strain evidence="2">KKN 215</strain>
    </source>
</reference>
<dbReference type="Proteomes" id="UP000813824">
    <property type="component" value="Unassembled WGS sequence"/>
</dbReference>
<gene>
    <name evidence="2" type="ORF">BXZ70DRAFT_900966</name>
</gene>
<dbReference type="GO" id="GO:0005737">
    <property type="term" value="C:cytoplasm"/>
    <property type="evidence" value="ECO:0007669"/>
    <property type="project" value="TreeGrafter"/>
</dbReference>
<evidence type="ECO:0000259" key="1">
    <source>
        <dbReference type="Pfam" id="PF00339"/>
    </source>
</evidence>
<organism evidence="2 3">
    <name type="scientific">Cristinia sonorae</name>
    <dbReference type="NCBI Taxonomy" id="1940300"/>
    <lineage>
        <taxon>Eukaryota</taxon>
        <taxon>Fungi</taxon>
        <taxon>Dikarya</taxon>
        <taxon>Basidiomycota</taxon>
        <taxon>Agaricomycotina</taxon>
        <taxon>Agaricomycetes</taxon>
        <taxon>Agaricomycetidae</taxon>
        <taxon>Agaricales</taxon>
        <taxon>Pleurotineae</taxon>
        <taxon>Stephanosporaceae</taxon>
        <taxon>Cristinia</taxon>
    </lineage>
</organism>
<evidence type="ECO:0000313" key="3">
    <source>
        <dbReference type="Proteomes" id="UP000813824"/>
    </source>
</evidence>
<dbReference type="PANTHER" id="PTHR11188:SF17">
    <property type="entry name" value="FI21816P1"/>
    <property type="match status" value="1"/>
</dbReference>